<dbReference type="EMBL" id="MU005960">
    <property type="protein sequence ID" value="KAF2863504.1"/>
    <property type="molecule type" value="Genomic_DNA"/>
</dbReference>
<keyword evidence="3" id="KW-1185">Reference proteome</keyword>
<evidence type="ECO:0000256" key="1">
    <source>
        <dbReference type="SAM" id="MobiDB-lite"/>
    </source>
</evidence>
<reference evidence="2" key="1">
    <citation type="journal article" date="2020" name="Stud. Mycol.">
        <title>101 Dothideomycetes genomes: a test case for predicting lifestyles and emergence of pathogens.</title>
        <authorList>
            <person name="Haridas S."/>
            <person name="Albert R."/>
            <person name="Binder M."/>
            <person name="Bloem J."/>
            <person name="Labutti K."/>
            <person name="Salamov A."/>
            <person name="Andreopoulos B."/>
            <person name="Baker S."/>
            <person name="Barry K."/>
            <person name="Bills G."/>
            <person name="Bluhm B."/>
            <person name="Cannon C."/>
            <person name="Castanera R."/>
            <person name="Culley D."/>
            <person name="Daum C."/>
            <person name="Ezra D."/>
            <person name="Gonzalez J."/>
            <person name="Henrissat B."/>
            <person name="Kuo A."/>
            <person name="Liang C."/>
            <person name="Lipzen A."/>
            <person name="Lutzoni F."/>
            <person name="Magnuson J."/>
            <person name="Mondo S."/>
            <person name="Nolan M."/>
            <person name="Ohm R."/>
            <person name="Pangilinan J."/>
            <person name="Park H.-J."/>
            <person name="Ramirez L."/>
            <person name="Alfaro M."/>
            <person name="Sun H."/>
            <person name="Tritt A."/>
            <person name="Yoshinaga Y."/>
            <person name="Zwiers L.-H."/>
            <person name="Turgeon B."/>
            <person name="Goodwin S."/>
            <person name="Spatafora J."/>
            <person name="Crous P."/>
            <person name="Grigoriev I."/>
        </authorList>
    </citation>
    <scope>NUCLEOTIDE SEQUENCE</scope>
    <source>
        <strain evidence="2">CBS 480.64</strain>
    </source>
</reference>
<name>A0A6A7C7N9_9PEZI</name>
<dbReference type="PANTHER" id="PTHR42068:SF1">
    <property type="entry name" value="YALI0B18964P"/>
    <property type="match status" value="1"/>
</dbReference>
<feature type="compositionally biased region" description="Basic and acidic residues" evidence="1">
    <location>
        <begin position="116"/>
        <end position="131"/>
    </location>
</feature>
<feature type="compositionally biased region" description="Polar residues" evidence="1">
    <location>
        <begin position="308"/>
        <end position="320"/>
    </location>
</feature>
<gene>
    <name evidence="2" type="ORF">K470DRAFT_274390</name>
</gene>
<feature type="region of interest" description="Disordered" evidence="1">
    <location>
        <begin position="25"/>
        <end position="336"/>
    </location>
</feature>
<dbReference type="Proteomes" id="UP000799421">
    <property type="component" value="Unassembled WGS sequence"/>
</dbReference>
<evidence type="ECO:0000313" key="3">
    <source>
        <dbReference type="Proteomes" id="UP000799421"/>
    </source>
</evidence>
<feature type="compositionally biased region" description="Basic and acidic residues" evidence="1">
    <location>
        <begin position="288"/>
        <end position="304"/>
    </location>
</feature>
<dbReference type="AlphaFoldDB" id="A0A6A7C7N9"/>
<dbReference type="PANTHER" id="PTHR42068">
    <property type="entry name" value="YALI0B18964P"/>
    <property type="match status" value="1"/>
</dbReference>
<organism evidence="2 3">
    <name type="scientific">Piedraia hortae CBS 480.64</name>
    <dbReference type="NCBI Taxonomy" id="1314780"/>
    <lineage>
        <taxon>Eukaryota</taxon>
        <taxon>Fungi</taxon>
        <taxon>Dikarya</taxon>
        <taxon>Ascomycota</taxon>
        <taxon>Pezizomycotina</taxon>
        <taxon>Dothideomycetes</taxon>
        <taxon>Dothideomycetidae</taxon>
        <taxon>Capnodiales</taxon>
        <taxon>Piedraiaceae</taxon>
        <taxon>Piedraia</taxon>
    </lineage>
</organism>
<accession>A0A6A7C7N9</accession>
<proteinExistence type="predicted"/>
<feature type="compositionally biased region" description="Polar residues" evidence="1">
    <location>
        <begin position="99"/>
        <end position="115"/>
    </location>
</feature>
<feature type="compositionally biased region" description="Polar residues" evidence="1">
    <location>
        <begin position="64"/>
        <end position="83"/>
    </location>
</feature>
<feature type="compositionally biased region" description="Low complexity" evidence="1">
    <location>
        <begin position="84"/>
        <end position="95"/>
    </location>
</feature>
<protein>
    <submittedName>
        <fullName evidence="2">Uncharacterized protein</fullName>
    </submittedName>
</protein>
<feature type="region of interest" description="Disordered" evidence="1">
    <location>
        <begin position="353"/>
        <end position="430"/>
    </location>
</feature>
<evidence type="ECO:0000313" key="2">
    <source>
        <dbReference type="EMBL" id="KAF2863504.1"/>
    </source>
</evidence>
<sequence>MPTIKSVFQRRKSGNLTELAVQSSFRVLDQHEKPPTTAPPGSSNGNSSNSERPPSQLRRLFQPRRQSGEPSAVESSWSATPDRTSGGTTNSGSSGFYDSANTSARHSSSTLPSSVDNEREEPKPRTMRRADPPTLPSPSHLHPIPQSTREAPVTIHEEPQRSPGYGRSATSASDATVQGSSTDFRRSPRPLNAMDEQFKGAAPVFPARTQPRQTFVPPPWPPRREGASSPSDNEGPASPDPLIPGGSGFGSPTRDEARTRPIRGTGKAGYSLVGDRESWSAGSSTGGKPDDRRILPQTDRREIPHLSATPSTQSFRSANAGSWHESGDDLFVAGSSATTPRANNALAVEPDEALFGSSSMGPASRAVRPGGAHARTPSAALKRMTLAEFDELRRTDDADADEDEESRADDDEEEAEHGRKMARQRARNEANMSVYRQQMKKVAGGGLSGLPSSRPNMDRSVSGPAFGMHMGGMAGPPPAEALRGRRDDDDDDVPLGILQAHGFPGGVPPSRPLENDISRRSSGMSVVGGDGGAIPPFAKRLPQDPYFGAGLVRPTQRESLGFAAPSEYGIPASSPSPGGLVGVIADEERARAARRANPNQASGFMPPPNQRTLSMNMMPLVHTPTGMQWTSAPQDPQMQQFMQLQMQLMQNMLALQQQQQFGVDYTDGRAMSMMGPPSGRAMSVMQPMRWEAGANASNVALPLGPNLPRRPTSAMPNMGGAAAYAPSIAPSERSNIGLPNRYRPVSTLDLRSMSTLGVDTTAYSKQQASPDTNVKTTVRVVDKPKGSPRMQRPQSSSALNSEEDEEGWAEMARKRNEQKKKFWARRSSRIAEEAPTAVLG</sequence>
<feature type="compositionally biased region" description="Polar residues" evidence="1">
    <location>
        <begin position="168"/>
        <end position="182"/>
    </location>
</feature>
<feature type="compositionally biased region" description="Low complexity" evidence="1">
    <location>
        <begin position="41"/>
        <end position="50"/>
    </location>
</feature>
<feature type="region of interest" description="Disordered" evidence="1">
    <location>
        <begin position="782"/>
        <end position="840"/>
    </location>
</feature>
<dbReference type="OrthoDB" id="5396252at2759"/>
<feature type="compositionally biased region" description="Basic residues" evidence="1">
    <location>
        <begin position="816"/>
        <end position="828"/>
    </location>
</feature>
<feature type="compositionally biased region" description="Acidic residues" evidence="1">
    <location>
        <begin position="398"/>
        <end position="415"/>
    </location>
</feature>